<feature type="compositionally biased region" description="Gly residues" evidence="1">
    <location>
        <begin position="33"/>
        <end position="42"/>
    </location>
</feature>
<evidence type="ECO:0000313" key="2">
    <source>
        <dbReference type="EMBL" id="MBB6457112.1"/>
    </source>
</evidence>
<accession>A0A841QGD6</accession>
<gene>
    <name evidence="2" type="ORF">HNR55_001700</name>
</gene>
<dbReference type="EMBL" id="JACHIE010000006">
    <property type="protein sequence ID" value="MBB6457112.1"/>
    <property type="molecule type" value="Genomic_DNA"/>
</dbReference>
<dbReference type="AlphaFoldDB" id="A0A841QGD6"/>
<keyword evidence="3" id="KW-1185">Reference proteome</keyword>
<protein>
    <submittedName>
        <fullName evidence="2">Uncharacterized protein</fullName>
    </submittedName>
</protein>
<proteinExistence type="predicted"/>
<organism evidence="2 3">
    <name type="scientific">Acetobacter lovaniensis</name>
    <dbReference type="NCBI Taxonomy" id="104100"/>
    <lineage>
        <taxon>Bacteria</taxon>
        <taxon>Pseudomonadati</taxon>
        <taxon>Pseudomonadota</taxon>
        <taxon>Alphaproteobacteria</taxon>
        <taxon>Acetobacterales</taxon>
        <taxon>Acetobacteraceae</taxon>
        <taxon>Acetobacter</taxon>
    </lineage>
</organism>
<reference evidence="2 3" key="1">
    <citation type="submission" date="2020-08" db="EMBL/GenBank/DDBJ databases">
        <title>Genomic Encyclopedia of Type Strains, Phase IV (KMG-IV): sequencing the most valuable type-strain genomes for metagenomic binning, comparative biology and taxonomic classification.</title>
        <authorList>
            <person name="Goeker M."/>
        </authorList>
    </citation>
    <scope>NUCLEOTIDE SEQUENCE [LARGE SCALE GENOMIC DNA]</scope>
    <source>
        <strain evidence="2 3">DSM 4491</strain>
    </source>
</reference>
<comment type="caution">
    <text evidence="2">The sequence shown here is derived from an EMBL/GenBank/DDBJ whole genome shotgun (WGS) entry which is preliminary data.</text>
</comment>
<evidence type="ECO:0000313" key="3">
    <source>
        <dbReference type="Proteomes" id="UP000578000"/>
    </source>
</evidence>
<feature type="region of interest" description="Disordered" evidence="1">
    <location>
        <begin position="1"/>
        <end position="46"/>
    </location>
</feature>
<dbReference type="Proteomes" id="UP000578000">
    <property type="component" value="Unassembled WGS sequence"/>
</dbReference>
<dbReference type="RefSeq" id="WP_184382643.1">
    <property type="nucleotide sequence ID" value="NZ_BAABDB010000007.1"/>
</dbReference>
<sequence length="64" mass="6413">MPEEPPNRSGADVQGQPYGGIGPGIGPGPGPGPGIGGGGRGGRAQKRWAQVCMAGVPYGFFSYR</sequence>
<name>A0A841QGD6_9PROT</name>
<evidence type="ECO:0000256" key="1">
    <source>
        <dbReference type="SAM" id="MobiDB-lite"/>
    </source>
</evidence>